<dbReference type="PANTHER" id="PTHR11889:SF31">
    <property type="entry name" value="PROTEIN HEDGEHOG"/>
    <property type="match status" value="1"/>
</dbReference>
<dbReference type="Pfam" id="PF01079">
    <property type="entry name" value="Hint"/>
    <property type="match status" value="1"/>
</dbReference>
<keyword evidence="4" id="KW-1185">Reference proteome</keyword>
<protein>
    <recommendedName>
        <fullName evidence="2">Hedgehog protein Hint domain-containing protein</fullName>
    </recommendedName>
</protein>
<comment type="caution">
    <text evidence="3">The sequence shown here is derived from an EMBL/GenBank/DDBJ whole genome shotgun (WGS) entry which is preliminary data.</text>
</comment>
<evidence type="ECO:0000256" key="1">
    <source>
        <dbReference type="SAM" id="MobiDB-lite"/>
    </source>
</evidence>
<feature type="region of interest" description="Disordered" evidence="1">
    <location>
        <begin position="215"/>
        <end position="247"/>
    </location>
</feature>
<dbReference type="EMBL" id="CAUYUJ010015616">
    <property type="protein sequence ID" value="CAK0856252.1"/>
    <property type="molecule type" value="Genomic_DNA"/>
</dbReference>
<sequence>MPDEVEDGHDYDGGGVRTSDQAAPAQGPRAKAEQQQGFRALPPRPRPALRLAAALLCWGWHGRRAGENQQLAVELLKRPSGSALAALPTSKTASRAAGARPLAPGLLLHSPLKRPPAEPPRGGQPSLEAGHSGLGPRPAPSARLRPPRARQAHRRKRWNHCSGRKQPPASARRSSAPATAWRASGLRRGKQQPRRLRQKTRWRLRRAAEARAAAAAAEAAAQEEEAAQRAAQARAAAAPRGAAEPPALAQATRELLERLETGARAWGAEPPEPLLAAMAAAHAALEAAAEQAAPPNLGAELGSARGAGSWADDLGAEEQLRAEEGALLEELDQPQPQPLRRLCGYAGVRVGEVETAAETTLGRLGLELQQRKTQATEAGARGAAGAEAARPRKRMWQDCRPARRVRSRAVLWQCGSEQQLAQPGGAPVLAEFAPPPAAIVHSPRRHAAGGRREGAPQERGWALAEGCARLPGSLAGFLGEAVAAASERAQEVSTPASFVSVKAGAAEGSPLLLSREHLVFAASSADAPLAALPAAALAQGQWILRVDPLCGSFRRVQVSEVAEVSDKGWYAPLTQCGTVVVEGALCSCYADALPATLPGWFRRFATTHQAMHQAVLPLRLAALFAAAPQKGAEALEGIHPYCRALMALPMVTPLGS</sequence>
<gene>
    <name evidence="3" type="ORF">PCOR1329_LOCUS46697</name>
</gene>
<feature type="compositionally biased region" description="Low complexity" evidence="1">
    <location>
        <begin position="228"/>
        <end position="247"/>
    </location>
</feature>
<proteinExistence type="predicted"/>
<evidence type="ECO:0000259" key="2">
    <source>
        <dbReference type="Pfam" id="PF01079"/>
    </source>
</evidence>
<feature type="region of interest" description="Disordered" evidence="1">
    <location>
        <begin position="372"/>
        <end position="395"/>
    </location>
</feature>
<feature type="region of interest" description="Disordered" evidence="1">
    <location>
        <begin position="1"/>
        <end position="45"/>
    </location>
</feature>
<feature type="compositionally biased region" description="Basic residues" evidence="1">
    <location>
        <begin position="185"/>
        <end position="201"/>
    </location>
</feature>
<name>A0ABN9UAW3_9DINO</name>
<evidence type="ECO:0000313" key="4">
    <source>
        <dbReference type="Proteomes" id="UP001189429"/>
    </source>
</evidence>
<accession>A0ABN9UAW3</accession>
<feature type="region of interest" description="Disordered" evidence="1">
    <location>
        <begin position="81"/>
        <end position="201"/>
    </location>
</feature>
<dbReference type="SUPFAM" id="SSF51294">
    <property type="entry name" value="Hedgehog/intein (Hint) domain"/>
    <property type="match status" value="1"/>
</dbReference>
<organism evidence="3 4">
    <name type="scientific">Prorocentrum cordatum</name>
    <dbReference type="NCBI Taxonomy" id="2364126"/>
    <lineage>
        <taxon>Eukaryota</taxon>
        <taxon>Sar</taxon>
        <taxon>Alveolata</taxon>
        <taxon>Dinophyceae</taxon>
        <taxon>Prorocentrales</taxon>
        <taxon>Prorocentraceae</taxon>
        <taxon>Prorocentrum</taxon>
    </lineage>
</organism>
<feature type="compositionally biased region" description="Basic residues" evidence="1">
    <location>
        <begin position="145"/>
        <end position="163"/>
    </location>
</feature>
<evidence type="ECO:0000313" key="3">
    <source>
        <dbReference type="EMBL" id="CAK0856252.1"/>
    </source>
</evidence>
<reference evidence="3" key="1">
    <citation type="submission" date="2023-10" db="EMBL/GenBank/DDBJ databases">
        <authorList>
            <person name="Chen Y."/>
            <person name="Shah S."/>
            <person name="Dougan E. K."/>
            <person name="Thang M."/>
            <person name="Chan C."/>
        </authorList>
    </citation>
    <scope>NUCLEOTIDE SEQUENCE [LARGE SCALE GENOMIC DNA]</scope>
</reference>
<feature type="compositionally biased region" description="Low complexity" evidence="1">
    <location>
        <begin position="95"/>
        <end position="108"/>
    </location>
</feature>
<feature type="compositionally biased region" description="Low complexity" evidence="1">
    <location>
        <begin position="377"/>
        <end position="388"/>
    </location>
</feature>
<dbReference type="Proteomes" id="UP001189429">
    <property type="component" value="Unassembled WGS sequence"/>
</dbReference>
<feature type="domain" description="Hedgehog protein Hint" evidence="2">
    <location>
        <begin position="496"/>
        <end position="648"/>
    </location>
</feature>
<dbReference type="InterPro" id="IPR001767">
    <property type="entry name" value="Hedgehog_Hint"/>
</dbReference>
<dbReference type="InterPro" id="IPR036844">
    <property type="entry name" value="Hint_dom_sf"/>
</dbReference>
<dbReference type="PANTHER" id="PTHR11889">
    <property type="entry name" value="HEDGEHOG"/>
    <property type="match status" value="1"/>
</dbReference>
<dbReference type="InterPro" id="IPR050387">
    <property type="entry name" value="Hedgehog_Signaling"/>
</dbReference>
<dbReference type="Gene3D" id="2.170.16.10">
    <property type="entry name" value="Hedgehog/Intein (Hint) domain"/>
    <property type="match status" value="1"/>
</dbReference>
<feature type="compositionally biased region" description="Low complexity" evidence="1">
    <location>
        <begin position="167"/>
        <end position="184"/>
    </location>
</feature>